<feature type="domain" description="PKS/mFAS DH" evidence="3">
    <location>
        <begin position="574"/>
        <end position="911"/>
    </location>
</feature>
<dbReference type="InterPro" id="IPR049552">
    <property type="entry name" value="PKS_DH_N"/>
</dbReference>
<feature type="active site" description="Proton donor; for dehydratase activity" evidence="2">
    <location>
        <position position="809"/>
    </location>
</feature>
<dbReference type="InterPro" id="IPR020841">
    <property type="entry name" value="PKS_Beta-ketoAc_synthase_dom"/>
</dbReference>
<feature type="active site" description="Proton acceptor; for dehydratase activity" evidence="2">
    <location>
        <position position="607"/>
    </location>
</feature>
<evidence type="ECO:0000313" key="4">
    <source>
        <dbReference type="EMBL" id="CAF1073535.1"/>
    </source>
</evidence>
<feature type="region of interest" description="N-terminal hotdog fold" evidence="2">
    <location>
        <begin position="574"/>
        <end position="709"/>
    </location>
</feature>
<keyword evidence="1" id="KW-0808">Transferase</keyword>
<evidence type="ECO:0000256" key="2">
    <source>
        <dbReference type="PROSITE-ProRule" id="PRU01363"/>
    </source>
</evidence>
<dbReference type="Pfam" id="PF00698">
    <property type="entry name" value="Acyl_transf_1"/>
    <property type="match status" value="1"/>
</dbReference>
<accession>A0A814M2I1</accession>
<dbReference type="EMBL" id="CAJNOE010000233">
    <property type="protein sequence ID" value="CAF1073535.1"/>
    <property type="molecule type" value="Genomic_DNA"/>
</dbReference>
<dbReference type="InterPro" id="IPR029063">
    <property type="entry name" value="SAM-dependent_MTases_sf"/>
</dbReference>
<evidence type="ECO:0000313" key="5">
    <source>
        <dbReference type="Proteomes" id="UP000663860"/>
    </source>
</evidence>
<dbReference type="Gene3D" id="3.10.129.10">
    <property type="entry name" value="Hotdog Thioesterase"/>
    <property type="match status" value="1"/>
</dbReference>
<dbReference type="PANTHER" id="PTHR45681:SF6">
    <property type="entry name" value="POLYKETIDE SYNTHASE 37"/>
    <property type="match status" value="1"/>
</dbReference>
<evidence type="ECO:0000259" key="3">
    <source>
        <dbReference type="PROSITE" id="PS52019"/>
    </source>
</evidence>
<dbReference type="InterPro" id="IPR016039">
    <property type="entry name" value="Thiolase-like"/>
</dbReference>
<feature type="region of interest" description="C-terminal hotdog fold" evidence="2">
    <location>
        <begin position="730"/>
        <end position="911"/>
    </location>
</feature>
<dbReference type="InterPro" id="IPR016035">
    <property type="entry name" value="Acyl_Trfase/lysoPLipase"/>
</dbReference>
<dbReference type="InterPro" id="IPR014043">
    <property type="entry name" value="Acyl_transferase_dom"/>
</dbReference>
<dbReference type="SMART" id="SM00827">
    <property type="entry name" value="PKS_AT"/>
    <property type="match status" value="1"/>
</dbReference>
<dbReference type="Pfam" id="PF02801">
    <property type="entry name" value="Ketoacyl-synt_C"/>
    <property type="match status" value="1"/>
</dbReference>
<dbReference type="InterPro" id="IPR049900">
    <property type="entry name" value="PKS_mFAS_DH"/>
</dbReference>
<organism evidence="4 5">
    <name type="scientific">Adineta steineri</name>
    <dbReference type="NCBI Taxonomy" id="433720"/>
    <lineage>
        <taxon>Eukaryota</taxon>
        <taxon>Metazoa</taxon>
        <taxon>Spiralia</taxon>
        <taxon>Gnathifera</taxon>
        <taxon>Rotifera</taxon>
        <taxon>Eurotatoria</taxon>
        <taxon>Bdelloidea</taxon>
        <taxon>Adinetida</taxon>
        <taxon>Adinetidae</taxon>
        <taxon>Adineta</taxon>
    </lineage>
</organism>
<sequence length="1314" mass="150409">MTSSNTLLEPIAVIGIACEFAGDIYCANDLWYTLKESQDADSATTIDRFDLKSFTAHMLNMDNNGQLHQKLLRADAEPANIDPCHRSLILKFVHLLDGDGYSVEKIFLQHSFIGAQSPGGRSRSLSVDANSYAKDHGLALLLLKQLSDADRDGDPTEANCLDRFFNRSNLDPPLLLDLIKSNLGHTEGAADVAALIKAAMCMYHCGITVNMRFTSLNPKIDAQKYNLHILQNFVPFPTLSNNEKIAIGVNSFETVGSTTHSIIEEYQPINKTSIENGHIDDGNHIKSKQYFLFIFSTSPDFSIISRPTKPLAQKICFVFSGQGPQWWCMGRQLYESELLFNKWINLIDGEMTKINNGEWRLLKELIEKKNEQESRINDTNIAQPPLFAIQVVLSALLVSWNIYPSFIILHSAGDEAAAFVADRLSLKETVRVLPLSMSEDESNVRQTVRFYDAIAAIIKDEAANVIREISPHPVLATSIRECCKLTNQQQSSPLILLTLKRKEDEQITLFTSLAQFTTSSHVWQQYFHTRQILPIKNHAEYCDNFPLYKFHLSPCWYESNDSSMQRLANRMPAHPSLGIRQLNEQTSATWKSLININLPQHSFLQYHKIQDATLFPAVVYLELATAACQQLLSSKEDDQQQPTIIFEDINFIKALILNEHELMEVFTQIIMPMREWSIILCNQDNLNKYSLNKFTLHAQDITSAYQYGSSFQKTIKTLRGTSATIISQLLNDNNNCSSYYLLHPYLVILPGVETTFLPVRILKSIYSSKTKTKMNQSTNIEVCGNYYDNICGIGQEKIYNLNLWIFLMDNKIEEPIFTFEGAVIQQVQGAHFDRWSVKKIIYDKLNLTTDLPNTDHKPYLDTIIKDDCMKRVWTDSPITKDISHLLPSPKSILNNELNSISNQDLIESIEPLNELAVYYAQMAIKDLDLNQQHHPLLNACRSLASTLHSEQVTWHSTQLRLIQLIERFPRLKLFLIALNKYGLHSKDILSGEKTGLDIFFGDDEIGKTFQQIKILISATKTQQFFHSICQYLQLQYEQQIKDNSFQNYRLRIFWLTDIDCLLIDLHYADSDPIQLANAQQTFNAHLTNQIKNLCIIYDETIDLYDSKTLEKIPFESFDIILSANQLQGNQDLTKKNSLISLRRLLVPNGLLLLLELVHVPLYFDLIFGFFDQWWSSDNNNRSLNSIQQWKTLLEQIKGFNIIESTLNENENIICSSISILLTTYKQISIIFAWQLDQVLLNENNDDLAFKQNEELLRGTLSRILQIIQKSSPYFYPFVYVLTDHAQFNNDSNLNIIPSPFIGLARSLITEYERN</sequence>
<evidence type="ECO:0000256" key="1">
    <source>
        <dbReference type="ARBA" id="ARBA00022679"/>
    </source>
</evidence>
<dbReference type="SUPFAM" id="SSF53335">
    <property type="entry name" value="S-adenosyl-L-methionine-dependent methyltransferases"/>
    <property type="match status" value="1"/>
</dbReference>
<protein>
    <recommendedName>
        <fullName evidence="3">PKS/mFAS DH domain-containing protein</fullName>
    </recommendedName>
</protein>
<dbReference type="PANTHER" id="PTHR45681">
    <property type="entry name" value="POLYKETIDE SYNTHASE 44-RELATED"/>
    <property type="match status" value="1"/>
</dbReference>
<dbReference type="SMART" id="SM00825">
    <property type="entry name" value="PKS_KS"/>
    <property type="match status" value="1"/>
</dbReference>
<dbReference type="GO" id="GO:0016746">
    <property type="term" value="F:acyltransferase activity"/>
    <property type="evidence" value="ECO:0007669"/>
    <property type="project" value="InterPro"/>
</dbReference>
<dbReference type="PROSITE" id="PS52019">
    <property type="entry name" value="PKS_MFAS_DH"/>
    <property type="match status" value="1"/>
</dbReference>
<dbReference type="InterPro" id="IPR014031">
    <property type="entry name" value="Ketoacyl_synth_C"/>
</dbReference>
<proteinExistence type="predicted"/>
<dbReference type="Gene3D" id="3.40.50.150">
    <property type="entry name" value="Vaccinia Virus protein VP39"/>
    <property type="match status" value="1"/>
</dbReference>
<name>A0A814M2I1_9BILA</name>
<dbReference type="InterPro" id="IPR050444">
    <property type="entry name" value="Polyketide_Synthase"/>
</dbReference>
<comment type="caution">
    <text evidence="4">The sequence shown here is derived from an EMBL/GenBank/DDBJ whole genome shotgun (WGS) entry which is preliminary data.</text>
</comment>
<dbReference type="Gene3D" id="3.40.366.10">
    <property type="entry name" value="Malonyl-Coenzyme A Acyl Carrier Protein, domain 2"/>
    <property type="match status" value="1"/>
</dbReference>
<dbReference type="SUPFAM" id="SSF53901">
    <property type="entry name" value="Thiolase-like"/>
    <property type="match status" value="2"/>
</dbReference>
<reference evidence="4" key="1">
    <citation type="submission" date="2021-02" db="EMBL/GenBank/DDBJ databases">
        <authorList>
            <person name="Nowell W R."/>
        </authorList>
    </citation>
    <scope>NUCLEOTIDE SEQUENCE</scope>
</reference>
<dbReference type="InterPro" id="IPR001227">
    <property type="entry name" value="Ac_transferase_dom_sf"/>
</dbReference>
<dbReference type="Gene3D" id="3.40.47.10">
    <property type="match status" value="1"/>
</dbReference>
<gene>
    <name evidence="4" type="ORF">IZO911_LOCUS21553</name>
</gene>
<dbReference type="Pfam" id="PF21089">
    <property type="entry name" value="PKS_DH_N"/>
    <property type="match status" value="1"/>
</dbReference>
<dbReference type="SUPFAM" id="SSF52151">
    <property type="entry name" value="FabD/lysophospholipase-like"/>
    <property type="match status" value="1"/>
</dbReference>
<dbReference type="Proteomes" id="UP000663860">
    <property type="component" value="Unassembled WGS sequence"/>
</dbReference>